<protein>
    <submittedName>
        <fullName evidence="1">Unannotated protein</fullName>
    </submittedName>
</protein>
<accession>A0A6J6NW94</accession>
<evidence type="ECO:0000313" key="1">
    <source>
        <dbReference type="EMBL" id="CAB4688804.1"/>
    </source>
</evidence>
<dbReference type="EMBL" id="CAEZXM010000094">
    <property type="protein sequence ID" value="CAB4688804.1"/>
    <property type="molecule type" value="Genomic_DNA"/>
</dbReference>
<reference evidence="1" key="1">
    <citation type="submission" date="2020-05" db="EMBL/GenBank/DDBJ databases">
        <authorList>
            <person name="Chiriac C."/>
            <person name="Salcher M."/>
            <person name="Ghai R."/>
            <person name="Kavagutti S V."/>
        </authorList>
    </citation>
    <scope>NUCLEOTIDE SEQUENCE</scope>
</reference>
<dbReference type="AntiFam" id="ANF00127">
    <property type="entry name" value="Shadow ORF (opposite eno)"/>
</dbReference>
<proteinExistence type="predicted"/>
<name>A0A6J6NW94_9ZZZZ</name>
<sequence>MARGELDCLQRLGECADLVDLDQHAVANVAVDAHLHAFGIGDEHVIAYQLNSRAQRGGERGPSVPVVFGHAIFDGDNGIQRHEAHPVGHEFVGAEHLAFACKVVATVAVELAHRGIEGDGNVFARPIPGALDCFDECLDGVFVAGEIWRKAAFVANCGRQSAFVQHSFETVIRLGAPAQGLAKAGCANWHHHELLKVDVVVGVHATVDDVHHRHRQHVRIRPTDVAVQRKLYFGGGCLRDGEAHTQNRVCSEACLVVGAVEINERHIDKPLIECVDAVEALRDLAVDERNSLGNTFAEVARSAVAKLDGLMLAGGCAGWNSGSRAGAGLEGDLDFDSGVPPGIKNLATYHTDDLRHVEHVSRRAGVAKFRKNSVSSVRCSRCFEMCRYELYDDHGGNGE</sequence>
<gene>
    <name evidence="1" type="ORF">UFOPK2366_00630</name>
</gene>
<organism evidence="1">
    <name type="scientific">freshwater metagenome</name>
    <dbReference type="NCBI Taxonomy" id="449393"/>
    <lineage>
        <taxon>unclassified sequences</taxon>
        <taxon>metagenomes</taxon>
        <taxon>ecological metagenomes</taxon>
    </lineage>
</organism>
<dbReference type="AlphaFoldDB" id="A0A6J6NW94"/>